<gene>
    <name evidence="2" type="ORF">GCM10007888_57950</name>
    <name evidence="1" type="ORF">MOX02_11900</name>
</gene>
<reference evidence="2" key="4">
    <citation type="submission" date="2023-01" db="EMBL/GenBank/DDBJ databases">
        <title>Draft genome sequence of Methylobacterium oxalidis strain NBRC 107715.</title>
        <authorList>
            <person name="Sun Q."/>
            <person name="Mori K."/>
        </authorList>
    </citation>
    <scope>NUCLEOTIDE SEQUENCE</scope>
    <source>
        <strain evidence="2">NBRC 107715</strain>
    </source>
</reference>
<evidence type="ECO:0000313" key="2">
    <source>
        <dbReference type="EMBL" id="GLS67411.1"/>
    </source>
</evidence>
<evidence type="ECO:0000313" key="4">
    <source>
        <dbReference type="Proteomes" id="UP001156856"/>
    </source>
</evidence>
<reference evidence="4" key="2">
    <citation type="journal article" date="2019" name="Int. J. Syst. Evol. Microbiol.">
        <title>The Global Catalogue of Microorganisms (GCM) 10K type strain sequencing project: providing services to taxonomists for standard genome sequencing and annotation.</title>
        <authorList>
            <consortium name="The Broad Institute Genomics Platform"/>
            <consortium name="The Broad Institute Genome Sequencing Center for Infectious Disease"/>
            <person name="Wu L."/>
            <person name="Ma J."/>
        </authorList>
    </citation>
    <scope>NUCLEOTIDE SEQUENCE [LARGE SCALE GENOMIC DNA]</scope>
    <source>
        <strain evidence="4">NBRC 107715</strain>
    </source>
</reference>
<comment type="caution">
    <text evidence="1">The sequence shown here is derived from an EMBL/GenBank/DDBJ whole genome shotgun (WGS) entry which is preliminary data.</text>
</comment>
<name>A0A512IZM0_9HYPH</name>
<dbReference type="RefSeq" id="WP_170267690.1">
    <property type="nucleotide sequence ID" value="NZ_BJZU01000017.1"/>
</dbReference>
<reference evidence="2" key="1">
    <citation type="journal article" date="2014" name="Int. J. Syst. Evol. Microbiol.">
        <title>Complete genome of a new Firmicutes species belonging to the dominant human colonic microbiota ('Ruminococcus bicirculans') reveals two chromosomes and a selective capacity to utilize plant glucans.</title>
        <authorList>
            <consortium name="NISC Comparative Sequencing Program"/>
            <person name="Wegmann U."/>
            <person name="Louis P."/>
            <person name="Goesmann A."/>
            <person name="Henrissat B."/>
            <person name="Duncan S.H."/>
            <person name="Flint H.J."/>
        </authorList>
    </citation>
    <scope>NUCLEOTIDE SEQUENCE</scope>
    <source>
        <strain evidence="2">NBRC 107715</strain>
    </source>
</reference>
<evidence type="ECO:0000313" key="3">
    <source>
        <dbReference type="Proteomes" id="UP000321960"/>
    </source>
</evidence>
<accession>A0A512IZM0</accession>
<sequence length="49" mass="5497">MSAARPLRRLLRPMSRILTAAGRALQEAAQRDRALPARPAGEVVFRHYV</sequence>
<dbReference type="EMBL" id="BSPK01000112">
    <property type="protein sequence ID" value="GLS67411.1"/>
    <property type="molecule type" value="Genomic_DNA"/>
</dbReference>
<dbReference type="AlphaFoldDB" id="A0A512IZM0"/>
<proteinExistence type="predicted"/>
<protein>
    <submittedName>
        <fullName evidence="1">Uncharacterized protein</fullName>
    </submittedName>
</protein>
<reference evidence="1 3" key="3">
    <citation type="submission" date="2019-07" db="EMBL/GenBank/DDBJ databases">
        <title>Whole genome shotgun sequence of Methylobacterium oxalidis NBRC 107715.</title>
        <authorList>
            <person name="Hosoyama A."/>
            <person name="Uohara A."/>
            <person name="Ohji S."/>
            <person name="Ichikawa N."/>
        </authorList>
    </citation>
    <scope>NUCLEOTIDE SEQUENCE [LARGE SCALE GENOMIC DNA]</scope>
    <source>
        <strain evidence="1 3">NBRC 107715</strain>
    </source>
</reference>
<evidence type="ECO:0000313" key="1">
    <source>
        <dbReference type="EMBL" id="GEP03152.1"/>
    </source>
</evidence>
<dbReference type="Proteomes" id="UP001156856">
    <property type="component" value="Unassembled WGS sequence"/>
</dbReference>
<dbReference type="EMBL" id="BJZU01000017">
    <property type="protein sequence ID" value="GEP03152.1"/>
    <property type="molecule type" value="Genomic_DNA"/>
</dbReference>
<organism evidence="1 3">
    <name type="scientific">Methylobacterium oxalidis</name>
    <dbReference type="NCBI Taxonomy" id="944322"/>
    <lineage>
        <taxon>Bacteria</taxon>
        <taxon>Pseudomonadati</taxon>
        <taxon>Pseudomonadota</taxon>
        <taxon>Alphaproteobacteria</taxon>
        <taxon>Hyphomicrobiales</taxon>
        <taxon>Methylobacteriaceae</taxon>
        <taxon>Methylobacterium</taxon>
    </lineage>
</organism>
<dbReference type="Proteomes" id="UP000321960">
    <property type="component" value="Unassembled WGS sequence"/>
</dbReference>
<keyword evidence="4" id="KW-1185">Reference proteome</keyword>